<proteinExistence type="predicted"/>
<organism evidence="2 3">
    <name type="scientific">Prorocentrum cordatum</name>
    <dbReference type="NCBI Taxonomy" id="2364126"/>
    <lineage>
        <taxon>Eukaryota</taxon>
        <taxon>Sar</taxon>
        <taxon>Alveolata</taxon>
        <taxon>Dinophyceae</taxon>
        <taxon>Prorocentrales</taxon>
        <taxon>Prorocentraceae</taxon>
        <taxon>Prorocentrum</taxon>
    </lineage>
</organism>
<feature type="compositionally biased region" description="Basic residues" evidence="1">
    <location>
        <begin position="26"/>
        <end position="39"/>
    </location>
</feature>
<evidence type="ECO:0000256" key="1">
    <source>
        <dbReference type="SAM" id="MobiDB-lite"/>
    </source>
</evidence>
<feature type="compositionally biased region" description="Acidic residues" evidence="1">
    <location>
        <begin position="93"/>
        <end position="105"/>
    </location>
</feature>
<evidence type="ECO:0000313" key="3">
    <source>
        <dbReference type="Proteomes" id="UP001189429"/>
    </source>
</evidence>
<comment type="caution">
    <text evidence="2">The sequence shown here is derived from an EMBL/GenBank/DDBJ whole genome shotgun (WGS) entry which is preliminary data.</text>
</comment>
<name>A0ABN9WBW7_9DINO</name>
<dbReference type="Proteomes" id="UP001189429">
    <property type="component" value="Unassembled WGS sequence"/>
</dbReference>
<keyword evidence="3" id="KW-1185">Reference proteome</keyword>
<accession>A0ABN9WBW7</accession>
<gene>
    <name evidence="2" type="ORF">PCOR1329_LOCUS64803</name>
</gene>
<feature type="compositionally biased region" description="Basic residues" evidence="1">
    <location>
        <begin position="58"/>
        <end position="75"/>
    </location>
</feature>
<dbReference type="EMBL" id="CAUYUJ010018281">
    <property type="protein sequence ID" value="CAK0882230.1"/>
    <property type="molecule type" value="Genomic_DNA"/>
</dbReference>
<sequence>MLNRGQSTPHLRYPTDSPTQIDARAFPRRHCKGKRGPHHVRQEEPRETKHCSQDSFRGARRRKEPHPASGRRGRRTAPWGKPQMRHRHRYEEDTGEEEEEEEEEEGKGTWGREGYEAGCLQLVSAPPPGAFIDAQAPPAPGGAGKTSYVS</sequence>
<reference evidence="2" key="1">
    <citation type="submission" date="2023-10" db="EMBL/GenBank/DDBJ databases">
        <authorList>
            <person name="Chen Y."/>
            <person name="Shah S."/>
            <person name="Dougan E. K."/>
            <person name="Thang M."/>
            <person name="Chan C."/>
        </authorList>
    </citation>
    <scope>NUCLEOTIDE SEQUENCE [LARGE SCALE GENOMIC DNA]</scope>
</reference>
<protein>
    <submittedName>
        <fullName evidence="2">Uncharacterized protein</fullName>
    </submittedName>
</protein>
<feature type="region of interest" description="Disordered" evidence="1">
    <location>
        <begin position="1"/>
        <end position="150"/>
    </location>
</feature>
<evidence type="ECO:0000313" key="2">
    <source>
        <dbReference type="EMBL" id="CAK0882230.1"/>
    </source>
</evidence>
<feature type="compositionally biased region" description="Basic and acidic residues" evidence="1">
    <location>
        <begin position="40"/>
        <end position="52"/>
    </location>
</feature>